<dbReference type="PANTHER" id="PTHR22752:SF10">
    <property type="entry name" value="G-PROTEIN COUPLED RECEPTOR 161"/>
    <property type="match status" value="1"/>
</dbReference>
<proteinExistence type="inferred from homology"/>
<keyword evidence="13" id="KW-0325">Glycoprotein</keyword>
<dbReference type="SUPFAM" id="SSF81321">
    <property type="entry name" value="Family A G protein-coupled receptor-like"/>
    <property type="match status" value="1"/>
</dbReference>
<evidence type="ECO:0000256" key="3">
    <source>
        <dbReference type="ARBA" id="ARBA00010663"/>
    </source>
</evidence>
<comment type="subcellular location">
    <subcellularLocation>
        <location evidence="2">Cell membrane</location>
        <topology evidence="2">Multi-pass membrane protein</topology>
    </subcellularLocation>
    <subcellularLocation>
        <location evidence="1">Cell projection</location>
        <location evidence="1">Cilium membrane</location>
    </subcellularLocation>
</comment>
<feature type="transmembrane region" description="Helical" evidence="17">
    <location>
        <begin position="111"/>
        <end position="139"/>
    </location>
</feature>
<keyword evidence="10 17" id="KW-0472">Membrane</keyword>
<keyword evidence="12 16" id="KW-0675">Receptor</keyword>
<keyword evidence="20" id="KW-1185">Reference proteome</keyword>
<organism evidence="19 20">
    <name type="scientific">Strigamia maritima</name>
    <name type="common">European centipede</name>
    <name type="synonym">Geophilus maritimus</name>
    <dbReference type="NCBI Taxonomy" id="126957"/>
    <lineage>
        <taxon>Eukaryota</taxon>
        <taxon>Metazoa</taxon>
        <taxon>Ecdysozoa</taxon>
        <taxon>Arthropoda</taxon>
        <taxon>Myriapoda</taxon>
        <taxon>Chilopoda</taxon>
        <taxon>Pleurostigmophora</taxon>
        <taxon>Geophilomorpha</taxon>
        <taxon>Linotaeniidae</taxon>
        <taxon>Strigamia</taxon>
    </lineage>
</organism>
<evidence type="ECO:0000256" key="10">
    <source>
        <dbReference type="ARBA" id="ARBA00023136"/>
    </source>
</evidence>
<dbReference type="PROSITE" id="PS50262">
    <property type="entry name" value="G_PROTEIN_RECEP_F1_2"/>
    <property type="match status" value="1"/>
</dbReference>
<feature type="transmembrane region" description="Helical" evidence="17">
    <location>
        <begin position="81"/>
        <end position="105"/>
    </location>
</feature>
<evidence type="ECO:0000313" key="20">
    <source>
        <dbReference type="Proteomes" id="UP000014500"/>
    </source>
</evidence>
<keyword evidence="6 16" id="KW-0812">Transmembrane</keyword>
<evidence type="ECO:0000256" key="6">
    <source>
        <dbReference type="ARBA" id="ARBA00022692"/>
    </source>
</evidence>
<evidence type="ECO:0000256" key="8">
    <source>
        <dbReference type="ARBA" id="ARBA00023040"/>
    </source>
</evidence>
<feature type="transmembrane region" description="Helical" evidence="17">
    <location>
        <begin position="160"/>
        <end position="182"/>
    </location>
</feature>
<dbReference type="InterPro" id="IPR000276">
    <property type="entry name" value="GPCR_Rhodpsn"/>
</dbReference>
<dbReference type="OMA" id="RTICVVI"/>
<evidence type="ECO:0000256" key="4">
    <source>
        <dbReference type="ARBA" id="ARBA00022473"/>
    </source>
</evidence>
<evidence type="ECO:0000256" key="5">
    <source>
        <dbReference type="ARBA" id="ARBA00022475"/>
    </source>
</evidence>
<evidence type="ECO:0000256" key="9">
    <source>
        <dbReference type="ARBA" id="ARBA00023069"/>
    </source>
</evidence>
<evidence type="ECO:0000256" key="2">
    <source>
        <dbReference type="ARBA" id="ARBA00004651"/>
    </source>
</evidence>
<evidence type="ECO:0000256" key="17">
    <source>
        <dbReference type="SAM" id="Phobius"/>
    </source>
</evidence>
<dbReference type="EMBL" id="JH431152">
    <property type="status" value="NOT_ANNOTATED_CDS"/>
    <property type="molecule type" value="Genomic_DNA"/>
</dbReference>
<dbReference type="PANTHER" id="PTHR22752">
    <property type="entry name" value="G PROTEIN-COUPLED RECEPTOR"/>
    <property type="match status" value="1"/>
</dbReference>
<protein>
    <recommendedName>
        <fullName evidence="18">G-protein coupled receptors family 1 profile domain-containing protein</fullName>
    </recommendedName>
</protein>
<keyword evidence="8 16" id="KW-0297">G-protein coupled receptor</keyword>
<dbReference type="Gene3D" id="1.20.1070.10">
    <property type="entry name" value="Rhodopsin 7-helix transmembrane proteins"/>
    <property type="match status" value="1"/>
</dbReference>
<keyword evidence="15" id="KW-0966">Cell projection</keyword>
<evidence type="ECO:0000256" key="7">
    <source>
        <dbReference type="ARBA" id="ARBA00022989"/>
    </source>
</evidence>
<dbReference type="EnsemblMetazoa" id="SMAR002499-RA">
    <property type="protein sequence ID" value="SMAR002499-PA"/>
    <property type="gene ID" value="SMAR002499"/>
</dbReference>
<evidence type="ECO:0000256" key="16">
    <source>
        <dbReference type="RuleBase" id="RU000688"/>
    </source>
</evidence>
<dbReference type="GO" id="GO:0004930">
    <property type="term" value="F:G protein-coupled receptor activity"/>
    <property type="evidence" value="ECO:0007669"/>
    <property type="project" value="UniProtKB-KW"/>
</dbReference>
<keyword evidence="9" id="KW-0969">Cilium</keyword>
<comment type="similarity">
    <text evidence="3 16">Belongs to the G-protein coupled receptor 1 family.</text>
</comment>
<feature type="domain" description="G-protein coupled receptors family 1 profile" evidence="18">
    <location>
        <begin position="60"/>
        <end position="349"/>
    </location>
</feature>
<evidence type="ECO:0000256" key="11">
    <source>
        <dbReference type="ARBA" id="ARBA00023157"/>
    </source>
</evidence>
<keyword evidence="14 16" id="KW-0807">Transducer</keyword>
<evidence type="ECO:0000256" key="14">
    <source>
        <dbReference type="ARBA" id="ARBA00023224"/>
    </source>
</evidence>
<dbReference type="Proteomes" id="UP000014500">
    <property type="component" value="Unassembled WGS sequence"/>
</dbReference>
<evidence type="ECO:0000256" key="1">
    <source>
        <dbReference type="ARBA" id="ARBA00004309"/>
    </source>
</evidence>
<dbReference type="HOGENOM" id="CLU_502820_0_0_1"/>
<dbReference type="PRINTS" id="PR00237">
    <property type="entry name" value="GPCRRHODOPSN"/>
</dbReference>
<dbReference type="STRING" id="126957.T1INC2"/>
<evidence type="ECO:0000313" key="19">
    <source>
        <dbReference type="EnsemblMetazoa" id="SMAR002499-PA"/>
    </source>
</evidence>
<dbReference type="InterPro" id="IPR017452">
    <property type="entry name" value="GPCR_Rhodpsn_7TM"/>
</dbReference>
<keyword evidence="4" id="KW-0217">Developmental protein</keyword>
<dbReference type="eggNOG" id="KOG3656">
    <property type="taxonomic scope" value="Eukaryota"/>
</dbReference>
<feature type="transmembrane region" description="Helical" evidence="17">
    <location>
        <begin position="43"/>
        <end position="69"/>
    </location>
</feature>
<dbReference type="GO" id="GO:0060170">
    <property type="term" value="C:ciliary membrane"/>
    <property type="evidence" value="ECO:0007669"/>
    <property type="project" value="UniProtKB-SubCell"/>
</dbReference>
<evidence type="ECO:0000256" key="15">
    <source>
        <dbReference type="ARBA" id="ARBA00023273"/>
    </source>
</evidence>
<keyword evidence="5" id="KW-1003">Cell membrane</keyword>
<dbReference type="PhylomeDB" id="T1INC2"/>
<reference evidence="19" key="2">
    <citation type="submission" date="2015-02" db="UniProtKB">
        <authorList>
            <consortium name="EnsemblMetazoa"/>
        </authorList>
    </citation>
    <scope>IDENTIFICATION</scope>
</reference>
<feature type="transmembrane region" description="Helical" evidence="17">
    <location>
        <begin position="202"/>
        <end position="227"/>
    </location>
</feature>
<dbReference type="Pfam" id="PF00001">
    <property type="entry name" value="7tm_1"/>
    <property type="match status" value="1"/>
</dbReference>
<feature type="transmembrane region" description="Helical" evidence="17">
    <location>
        <begin position="329"/>
        <end position="352"/>
    </location>
</feature>
<evidence type="ECO:0000259" key="18">
    <source>
        <dbReference type="PROSITE" id="PS50262"/>
    </source>
</evidence>
<dbReference type="PROSITE" id="PS00237">
    <property type="entry name" value="G_PROTEIN_RECEP_F1_1"/>
    <property type="match status" value="1"/>
</dbReference>
<sequence length="542" mass="60141">MNVMSTGLVPVGSNSESLATTSRSVDWSASAESGSEGLQLWQLLIQALSLSLICLGAMGGNFLVFFSLLKKDQLRIPSNRLVFSLTASNFVLAVLVFPFAVASLIKNEWIFGVFWCNFTAFLTVLVTSASVLTIGVITVDRYLAIVRPLVYTLKVTRFRCTLLLLSVWIVAFSCAVPPLLGWSKFRYHNTEATCMADWSDDAIYTSFVLSTTILLPLGAMIVCYYFIFQVIRKKCRKIHVGRVDAFDRVDLTADTESGKCRLRSTTRRPSSWRFALARRPSWLLTAYASPTKGLRTICVVIGVFLLTSAPYLITALARACSLGNTLPSWFQVLAAWLWLSSSATHPIVYGLLNRSIRKELMKSSICPYSKSKPRPGSERTCTLSGRFSKSISLLDFTSLKLASKNDNWSSVASVETCGNYSRKGSQDSGTVMTESDIESETLFFRRINGTADGLDQQLEPFPVLQALVSEASSCDLRRNRLLSENSKTASDKAITLDVMPIAENCIGENLALKQKVKFLIIVFTAIYKLIQSLRQSIWHIPK</sequence>
<dbReference type="AlphaFoldDB" id="T1INC2"/>
<evidence type="ECO:0000256" key="12">
    <source>
        <dbReference type="ARBA" id="ARBA00023170"/>
    </source>
</evidence>
<keyword evidence="7 17" id="KW-1133">Transmembrane helix</keyword>
<name>T1INC2_STRMM</name>
<keyword evidence="11" id="KW-1015">Disulfide bond</keyword>
<evidence type="ECO:0000256" key="13">
    <source>
        <dbReference type="ARBA" id="ARBA00023180"/>
    </source>
</evidence>
<accession>T1INC2</accession>
<reference evidence="20" key="1">
    <citation type="submission" date="2011-05" db="EMBL/GenBank/DDBJ databases">
        <authorList>
            <person name="Richards S.R."/>
            <person name="Qu J."/>
            <person name="Jiang H."/>
            <person name="Jhangiani S.N."/>
            <person name="Agravi P."/>
            <person name="Goodspeed R."/>
            <person name="Gross S."/>
            <person name="Mandapat C."/>
            <person name="Jackson L."/>
            <person name="Mathew T."/>
            <person name="Pu L."/>
            <person name="Thornton R."/>
            <person name="Saada N."/>
            <person name="Wilczek-Boney K.B."/>
            <person name="Lee S."/>
            <person name="Kovar C."/>
            <person name="Wu Y."/>
            <person name="Scherer S.E."/>
            <person name="Worley K.C."/>
            <person name="Muzny D.M."/>
            <person name="Gibbs R."/>
        </authorList>
    </citation>
    <scope>NUCLEOTIDE SEQUENCE</scope>
    <source>
        <strain evidence="20">Brora</strain>
    </source>
</reference>
<feature type="transmembrane region" description="Helical" evidence="17">
    <location>
        <begin position="297"/>
        <end position="317"/>
    </location>
</feature>